<keyword evidence="2" id="KW-1185">Reference proteome</keyword>
<dbReference type="Proteomes" id="UP000249915">
    <property type="component" value="Unassembled WGS sequence"/>
</dbReference>
<comment type="caution">
    <text evidence="1">The sequence shown here is derived from an EMBL/GenBank/DDBJ whole genome shotgun (WGS) entry which is preliminary data.</text>
</comment>
<reference evidence="1 2" key="1">
    <citation type="submission" date="2016-07" db="EMBL/GenBank/DDBJ databases">
        <title>Draft genome sequence of Prauserella muralis DSM 45305, isolated from a mould-covered wall in an indoor environment.</title>
        <authorList>
            <person name="Ruckert C."/>
            <person name="Albersmeier A."/>
            <person name="Jiang C.-L."/>
            <person name="Jiang Y."/>
            <person name="Kalinowski J."/>
            <person name="Schneider O."/>
            <person name="Winkler A."/>
            <person name="Zotchev S.B."/>
        </authorList>
    </citation>
    <scope>NUCLEOTIDE SEQUENCE [LARGE SCALE GENOMIC DNA]</scope>
    <source>
        <strain evidence="1 2">DSM 45305</strain>
    </source>
</reference>
<sequence>MAFTHGKNSKFLIEDNGATERDLSQYIDNVPAAVARAMAEVTAFGDDGVKQIPGLENSSWDISGHFDATATTGPHAVLSGLFKKEDATVTFTYGPAGNATGNPRLTGECWISNYTITSAVGDKVSFSATVQVDGVVTFDSFP</sequence>
<evidence type="ECO:0000313" key="1">
    <source>
        <dbReference type="EMBL" id="PXY21123.1"/>
    </source>
</evidence>
<dbReference type="Gene3D" id="4.10.410.40">
    <property type="match status" value="1"/>
</dbReference>
<organism evidence="1 2">
    <name type="scientific">Prauserella muralis</name>
    <dbReference type="NCBI Taxonomy" id="588067"/>
    <lineage>
        <taxon>Bacteria</taxon>
        <taxon>Bacillati</taxon>
        <taxon>Actinomycetota</taxon>
        <taxon>Actinomycetes</taxon>
        <taxon>Pseudonocardiales</taxon>
        <taxon>Pseudonocardiaceae</taxon>
        <taxon>Prauserella</taxon>
    </lineage>
</organism>
<dbReference type="OrthoDB" id="3693473at2"/>
<dbReference type="RefSeq" id="WP_112284367.1">
    <property type="nucleotide sequence ID" value="NZ_MASW01000006.1"/>
</dbReference>
<proteinExistence type="predicted"/>
<dbReference type="EMBL" id="MASW01000006">
    <property type="protein sequence ID" value="PXY21123.1"/>
    <property type="molecule type" value="Genomic_DNA"/>
</dbReference>
<accession>A0A2V4AM64</accession>
<name>A0A2V4AM64_9PSEU</name>
<protein>
    <submittedName>
        <fullName evidence="1">Uncharacterized protein</fullName>
    </submittedName>
</protein>
<gene>
    <name evidence="1" type="ORF">BAY60_27030</name>
</gene>
<evidence type="ECO:0000313" key="2">
    <source>
        <dbReference type="Proteomes" id="UP000249915"/>
    </source>
</evidence>
<dbReference type="AlphaFoldDB" id="A0A2V4AM64"/>